<evidence type="ECO:0000313" key="2">
    <source>
        <dbReference type="EMBL" id="KAH9328005.1"/>
    </source>
</evidence>
<organism evidence="2 3">
    <name type="scientific">Taxus chinensis</name>
    <name type="common">Chinese yew</name>
    <name type="synonym">Taxus wallichiana var. chinensis</name>
    <dbReference type="NCBI Taxonomy" id="29808"/>
    <lineage>
        <taxon>Eukaryota</taxon>
        <taxon>Viridiplantae</taxon>
        <taxon>Streptophyta</taxon>
        <taxon>Embryophyta</taxon>
        <taxon>Tracheophyta</taxon>
        <taxon>Spermatophyta</taxon>
        <taxon>Pinopsida</taxon>
        <taxon>Pinidae</taxon>
        <taxon>Conifers II</taxon>
        <taxon>Cupressales</taxon>
        <taxon>Taxaceae</taxon>
        <taxon>Taxus</taxon>
    </lineage>
</organism>
<sequence>MGPAHSSDDPIDIDSDSEEFTKGGTKEETEDSDLEWHETQDIMQAKRAKQSAEKDTLVSEEPLSQGHGREDESIAG</sequence>
<name>A0AA38GWY1_TAXCH</name>
<proteinExistence type="predicted"/>
<feature type="compositionally biased region" description="Basic and acidic residues" evidence="1">
    <location>
        <begin position="67"/>
        <end position="76"/>
    </location>
</feature>
<feature type="region of interest" description="Disordered" evidence="1">
    <location>
        <begin position="1"/>
        <end position="76"/>
    </location>
</feature>
<keyword evidence="3" id="KW-1185">Reference proteome</keyword>
<evidence type="ECO:0000313" key="3">
    <source>
        <dbReference type="Proteomes" id="UP000824469"/>
    </source>
</evidence>
<gene>
    <name evidence="2" type="ORF">KI387_000113</name>
</gene>
<feature type="non-terminal residue" evidence="2">
    <location>
        <position position="76"/>
    </location>
</feature>
<dbReference type="Proteomes" id="UP000824469">
    <property type="component" value="Unassembled WGS sequence"/>
</dbReference>
<reference evidence="2 3" key="1">
    <citation type="journal article" date="2021" name="Nat. Plants">
        <title>The Taxus genome provides insights into paclitaxel biosynthesis.</title>
        <authorList>
            <person name="Xiong X."/>
            <person name="Gou J."/>
            <person name="Liao Q."/>
            <person name="Li Y."/>
            <person name="Zhou Q."/>
            <person name="Bi G."/>
            <person name="Li C."/>
            <person name="Du R."/>
            <person name="Wang X."/>
            <person name="Sun T."/>
            <person name="Guo L."/>
            <person name="Liang H."/>
            <person name="Lu P."/>
            <person name="Wu Y."/>
            <person name="Zhang Z."/>
            <person name="Ro D.K."/>
            <person name="Shang Y."/>
            <person name="Huang S."/>
            <person name="Yan J."/>
        </authorList>
    </citation>
    <scope>NUCLEOTIDE SEQUENCE [LARGE SCALE GENOMIC DNA]</scope>
    <source>
        <strain evidence="2">Ta-2019</strain>
    </source>
</reference>
<feature type="compositionally biased region" description="Acidic residues" evidence="1">
    <location>
        <begin position="9"/>
        <end position="18"/>
    </location>
</feature>
<protein>
    <submittedName>
        <fullName evidence="2">Uncharacterized protein</fullName>
    </submittedName>
</protein>
<dbReference type="AlphaFoldDB" id="A0AA38GWY1"/>
<evidence type="ECO:0000256" key="1">
    <source>
        <dbReference type="SAM" id="MobiDB-lite"/>
    </source>
</evidence>
<dbReference type="EMBL" id="JAHRHJ020000001">
    <property type="protein sequence ID" value="KAH9328005.1"/>
    <property type="molecule type" value="Genomic_DNA"/>
</dbReference>
<comment type="caution">
    <text evidence="2">The sequence shown here is derived from an EMBL/GenBank/DDBJ whole genome shotgun (WGS) entry which is preliminary data.</text>
</comment>
<accession>A0AA38GWY1</accession>